<comment type="subunit">
    <text evidence="9">The complex comprises the extracytoplasmic solute receptor protein and the two transmembrane proteins.</text>
</comment>
<dbReference type="PANTHER" id="PTHR35011:SF5">
    <property type="entry name" value="SIALIC ACID TRAP TRANSPORTER SMALL PERMEASE PROTEIN SIAQ"/>
    <property type="match status" value="1"/>
</dbReference>
<evidence type="ECO:0000256" key="5">
    <source>
        <dbReference type="ARBA" id="ARBA00022692"/>
    </source>
</evidence>
<dbReference type="PANTHER" id="PTHR35011">
    <property type="entry name" value="2,3-DIKETO-L-GULONATE TRAP TRANSPORTER SMALL PERMEASE PROTEIN YIAM"/>
    <property type="match status" value="1"/>
</dbReference>
<evidence type="ECO:0000256" key="4">
    <source>
        <dbReference type="ARBA" id="ARBA00022519"/>
    </source>
</evidence>
<keyword evidence="6 9" id="KW-1133">Transmembrane helix</keyword>
<keyword evidence="3" id="KW-1003">Cell membrane</keyword>
<evidence type="ECO:0000256" key="9">
    <source>
        <dbReference type="RuleBase" id="RU369079"/>
    </source>
</evidence>
<evidence type="ECO:0000256" key="7">
    <source>
        <dbReference type="ARBA" id="ARBA00023136"/>
    </source>
</evidence>
<feature type="domain" description="Tripartite ATP-independent periplasmic transporters DctQ component" evidence="10">
    <location>
        <begin position="32"/>
        <end position="159"/>
    </location>
</feature>
<keyword evidence="2 9" id="KW-0813">Transport</keyword>
<feature type="transmembrane region" description="Helical" evidence="9">
    <location>
        <begin position="134"/>
        <end position="158"/>
    </location>
</feature>
<proteinExistence type="inferred from homology"/>
<keyword evidence="7 9" id="KW-0472">Membrane</keyword>
<accession>A0ABT6UVN3</accession>
<evidence type="ECO:0000256" key="2">
    <source>
        <dbReference type="ARBA" id="ARBA00022448"/>
    </source>
</evidence>
<sequence>MNASSISSRSSVLGLLKRSLEIVIGLLVLGVVFCVVSNVFGRFVLNYSFVWAEELSRVLFIWLVLLGAGLGSLNNEHVSVTFFKNMAPPKIRRFFGILSALIIYVVCVCILLGFQHLVAGYISTTPLLKLPKTLLYSAMPVMAVLTLIANTIFLFQLLKRSPK</sequence>
<keyword evidence="12" id="KW-1185">Reference proteome</keyword>
<reference evidence="11 12" key="1">
    <citation type="submission" date="2023-04" db="EMBL/GenBank/DDBJ databases">
        <authorList>
            <person name="Otstavnykh N."/>
            <person name="Seitkalieva A."/>
            <person name="Bystritskaya E."/>
        </authorList>
    </citation>
    <scope>NUCLEOTIDE SEQUENCE [LARGE SCALE GENOMIC DNA]</scope>
    <source>
        <strain evidence="11 12">NRIC 0815</strain>
    </source>
</reference>
<feature type="transmembrane region" description="Helical" evidence="9">
    <location>
        <begin position="94"/>
        <end position="114"/>
    </location>
</feature>
<dbReference type="RefSeq" id="WP_284727639.1">
    <property type="nucleotide sequence ID" value="NZ_JASCSA010000027.1"/>
</dbReference>
<evidence type="ECO:0000313" key="11">
    <source>
        <dbReference type="EMBL" id="MDI5886108.1"/>
    </source>
</evidence>
<gene>
    <name evidence="11" type="ORF">QLT01_17325</name>
</gene>
<dbReference type="Pfam" id="PF04290">
    <property type="entry name" value="DctQ"/>
    <property type="match status" value="1"/>
</dbReference>
<feature type="transmembrane region" description="Helical" evidence="9">
    <location>
        <begin position="20"/>
        <end position="43"/>
    </location>
</feature>
<comment type="similarity">
    <text evidence="8 9">Belongs to the TRAP transporter small permease family.</text>
</comment>
<keyword evidence="4 9" id="KW-0997">Cell inner membrane</keyword>
<feature type="transmembrane region" description="Helical" evidence="9">
    <location>
        <begin position="55"/>
        <end position="73"/>
    </location>
</feature>
<evidence type="ECO:0000313" key="12">
    <source>
        <dbReference type="Proteomes" id="UP001229025"/>
    </source>
</evidence>
<evidence type="ECO:0000256" key="3">
    <source>
        <dbReference type="ARBA" id="ARBA00022475"/>
    </source>
</evidence>
<dbReference type="InterPro" id="IPR007387">
    <property type="entry name" value="TRAP_DctQ"/>
</dbReference>
<reference evidence="12" key="2">
    <citation type="submission" date="2023-07" db="EMBL/GenBank/DDBJ databases">
        <title>Genome-based characterization of strain KMM 296 and proposal for reclassification of Cobetia litoralis and Cobetia pacifica, and emended description of the species Cobetia amphilecti and Cobetia marina.</title>
        <authorList>
            <person name="Balabanova L."/>
            <person name="Nedashkovskaya O."/>
        </authorList>
    </citation>
    <scope>NUCLEOTIDE SEQUENCE [LARGE SCALE GENOMIC DNA]</scope>
    <source>
        <strain evidence="12">NRIC 0815</strain>
    </source>
</reference>
<keyword evidence="5 9" id="KW-0812">Transmembrane</keyword>
<dbReference type="EMBL" id="JASCSA010000027">
    <property type="protein sequence ID" value="MDI5886108.1"/>
    <property type="molecule type" value="Genomic_DNA"/>
</dbReference>
<comment type="caution">
    <text evidence="11">The sequence shown here is derived from an EMBL/GenBank/DDBJ whole genome shotgun (WGS) entry which is preliminary data.</text>
</comment>
<dbReference type="InterPro" id="IPR055348">
    <property type="entry name" value="DctQ"/>
</dbReference>
<protein>
    <recommendedName>
        <fullName evidence="9">TRAP transporter small permease protein</fullName>
    </recommendedName>
</protein>
<comment type="function">
    <text evidence="9">Part of the tripartite ATP-independent periplasmic (TRAP) transport system.</text>
</comment>
<dbReference type="Proteomes" id="UP001229025">
    <property type="component" value="Unassembled WGS sequence"/>
</dbReference>
<evidence type="ECO:0000259" key="10">
    <source>
        <dbReference type="Pfam" id="PF04290"/>
    </source>
</evidence>
<name>A0ABT6UVN3_9GAMM</name>
<comment type="subcellular location">
    <subcellularLocation>
        <location evidence="1 9">Cell inner membrane</location>
        <topology evidence="1 9">Multi-pass membrane protein</topology>
    </subcellularLocation>
</comment>
<evidence type="ECO:0000256" key="1">
    <source>
        <dbReference type="ARBA" id="ARBA00004429"/>
    </source>
</evidence>
<organism evidence="11 12">
    <name type="scientific">Cobetia amphilecti</name>
    <dbReference type="NCBI Taxonomy" id="1055104"/>
    <lineage>
        <taxon>Bacteria</taxon>
        <taxon>Pseudomonadati</taxon>
        <taxon>Pseudomonadota</taxon>
        <taxon>Gammaproteobacteria</taxon>
        <taxon>Oceanospirillales</taxon>
        <taxon>Halomonadaceae</taxon>
        <taxon>Cobetia</taxon>
    </lineage>
</organism>
<evidence type="ECO:0000256" key="8">
    <source>
        <dbReference type="ARBA" id="ARBA00038436"/>
    </source>
</evidence>
<evidence type="ECO:0000256" key="6">
    <source>
        <dbReference type="ARBA" id="ARBA00022989"/>
    </source>
</evidence>